<protein>
    <submittedName>
        <fullName evidence="4">Uncharacterized protein</fullName>
    </submittedName>
</protein>
<keyword evidence="3" id="KW-0732">Signal</keyword>
<dbReference type="GO" id="GO:0006644">
    <property type="term" value="P:phospholipid metabolic process"/>
    <property type="evidence" value="ECO:0007669"/>
    <property type="project" value="InterPro"/>
</dbReference>
<reference evidence="4 5" key="1">
    <citation type="submission" date="2022-04" db="EMBL/GenBank/DDBJ databases">
        <title>Chromosome-level reference genomes for two strains of Caenorhabditis briggsae: an improved platform for comparative genomics.</title>
        <authorList>
            <person name="Stevens L."/>
            <person name="Andersen E."/>
        </authorList>
    </citation>
    <scope>NUCLEOTIDE SEQUENCE [LARGE SCALE GENOMIC DNA]</scope>
    <source>
        <strain evidence="4">VX34</strain>
        <tissue evidence="4">Whole-organism</tissue>
    </source>
</reference>
<gene>
    <name evidence="4" type="ORF">L5515_012638</name>
</gene>
<evidence type="ECO:0000256" key="2">
    <source>
        <dbReference type="SAM" id="Phobius"/>
    </source>
</evidence>
<sequence length="366" mass="40915">MNFQNFLLWLLPLCVVSTDPTTFEEEIGVTIAQPSEPESSTVIQEKIPDSLSALGIPGHMWRCGSGEYITSQVIRVINNTCPLVAVEFNHCCAVHDDCYSNRRGQDICDEQFCECLEYQAKNNPEAGQCGLMAKLACNAVKTYGQGAYENSLGNSEVNPEEKWIPEEIPHISRDFEKVYDVCRTQTATIGSCALNSDMCYRNRGVLPKQACVLNLIRCLDFTRNDRNPDENCDVAIEEVLWKLVSTKEQKPEKETGDLNILAMQGVLKNQTFVKKVYLQIVHATSSFSWIIYFCIVFSCILCSAILLIAALRNGENEDYGRRRHYDDDVINVRVTSTSSGVDSKKTSTTSEASEMSSSKKSSSSKK</sequence>
<dbReference type="InterPro" id="IPR036444">
    <property type="entry name" value="PLipase_A2_dom_sf"/>
</dbReference>
<keyword evidence="5" id="KW-1185">Reference proteome</keyword>
<keyword evidence="2" id="KW-1133">Transmembrane helix</keyword>
<dbReference type="Proteomes" id="UP000829354">
    <property type="component" value="Chromosome IV"/>
</dbReference>
<evidence type="ECO:0000313" key="5">
    <source>
        <dbReference type="Proteomes" id="UP000829354"/>
    </source>
</evidence>
<dbReference type="AlphaFoldDB" id="A0AAE9JHD1"/>
<keyword evidence="2" id="KW-0812">Transmembrane</keyword>
<dbReference type="EMBL" id="CP092623">
    <property type="protein sequence ID" value="UMM30974.1"/>
    <property type="molecule type" value="Genomic_DNA"/>
</dbReference>
<evidence type="ECO:0000256" key="3">
    <source>
        <dbReference type="SAM" id="SignalP"/>
    </source>
</evidence>
<feature type="compositionally biased region" description="Low complexity" evidence="1">
    <location>
        <begin position="346"/>
        <end position="366"/>
    </location>
</feature>
<feature type="transmembrane region" description="Helical" evidence="2">
    <location>
        <begin position="289"/>
        <end position="311"/>
    </location>
</feature>
<evidence type="ECO:0000256" key="1">
    <source>
        <dbReference type="SAM" id="MobiDB-lite"/>
    </source>
</evidence>
<name>A0AAE9JHD1_CAEBR</name>
<dbReference type="SUPFAM" id="SSF48619">
    <property type="entry name" value="Phospholipase A2, PLA2"/>
    <property type="match status" value="1"/>
</dbReference>
<organism evidence="4 5">
    <name type="scientific">Caenorhabditis briggsae</name>
    <dbReference type="NCBI Taxonomy" id="6238"/>
    <lineage>
        <taxon>Eukaryota</taxon>
        <taxon>Metazoa</taxon>
        <taxon>Ecdysozoa</taxon>
        <taxon>Nematoda</taxon>
        <taxon>Chromadorea</taxon>
        <taxon>Rhabditida</taxon>
        <taxon>Rhabditina</taxon>
        <taxon>Rhabditomorpha</taxon>
        <taxon>Rhabditoidea</taxon>
        <taxon>Rhabditidae</taxon>
        <taxon>Peloderinae</taxon>
        <taxon>Caenorhabditis</taxon>
    </lineage>
</organism>
<evidence type="ECO:0000313" key="4">
    <source>
        <dbReference type="EMBL" id="UMM30974.1"/>
    </source>
</evidence>
<feature type="region of interest" description="Disordered" evidence="1">
    <location>
        <begin position="336"/>
        <end position="366"/>
    </location>
</feature>
<keyword evidence="2" id="KW-0472">Membrane</keyword>
<feature type="chain" id="PRO_5042050713" evidence="3">
    <location>
        <begin position="19"/>
        <end position="366"/>
    </location>
</feature>
<accession>A0AAE9JHD1</accession>
<proteinExistence type="predicted"/>
<dbReference type="GO" id="GO:0004623">
    <property type="term" value="F:phospholipase A2 activity"/>
    <property type="evidence" value="ECO:0007669"/>
    <property type="project" value="InterPro"/>
</dbReference>
<dbReference type="GO" id="GO:0050482">
    <property type="term" value="P:arachidonate secretion"/>
    <property type="evidence" value="ECO:0007669"/>
    <property type="project" value="InterPro"/>
</dbReference>
<dbReference type="PANTHER" id="PTHR34228">
    <property type="entry name" value="PROTEIN CBG09474-RELATED"/>
    <property type="match status" value="1"/>
</dbReference>
<dbReference type="InterPro" id="IPR053322">
    <property type="entry name" value="PLA2-like"/>
</dbReference>
<dbReference type="Gene3D" id="1.20.90.10">
    <property type="entry name" value="Phospholipase A2 domain"/>
    <property type="match status" value="1"/>
</dbReference>
<feature type="signal peptide" evidence="3">
    <location>
        <begin position="1"/>
        <end position="18"/>
    </location>
</feature>